<dbReference type="GO" id="GO:0009252">
    <property type="term" value="P:peptidoglycan biosynthetic process"/>
    <property type="evidence" value="ECO:0007669"/>
    <property type="project" value="UniProtKB-KW"/>
</dbReference>
<evidence type="ECO:0000256" key="5">
    <source>
        <dbReference type="ARBA" id="ARBA00022960"/>
    </source>
</evidence>
<keyword evidence="1" id="KW-1003">Cell membrane</keyword>
<dbReference type="HAMAP" id="MF_00033">
    <property type="entry name" value="MurG"/>
    <property type="match status" value="1"/>
</dbReference>
<evidence type="ECO:0000256" key="7">
    <source>
        <dbReference type="ARBA" id="ARBA00023136"/>
    </source>
</evidence>
<dbReference type="GO" id="GO:0071555">
    <property type="term" value="P:cell wall organization"/>
    <property type="evidence" value="ECO:0007669"/>
    <property type="project" value="UniProtKB-KW"/>
</dbReference>
<evidence type="ECO:0000256" key="9">
    <source>
        <dbReference type="ARBA" id="ARBA00023316"/>
    </source>
</evidence>
<keyword evidence="3 12" id="KW-0328">Glycosyltransferase</keyword>
<keyword evidence="5" id="KW-0133">Cell shape</keyword>
<dbReference type="EC" id="2.4.1.227" evidence="12"/>
<organism evidence="12">
    <name type="scientific">hydrothermal vent metagenome</name>
    <dbReference type="NCBI Taxonomy" id="652676"/>
    <lineage>
        <taxon>unclassified sequences</taxon>
        <taxon>metagenomes</taxon>
        <taxon>ecological metagenomes</taxon>
    </lineage>
</organism>
<dbReference type="Pfam" id="PF03033">
    <property type="entry name" value="Glyco_transf_28"/>
    <property type="match status" value="1"/>
</dbReference>
<proteinExistence type="inferred from homology"/>
<keyword evidence="9" id="KW-0961">Cell wall biogenesis/degradation</keyword>
<dbReference type="AlphaFoldDB" id="A0A1W1EKX1"/>
<dbReference type="EMBL" id="FRYL01000041">
    <property type="protein sequence ID" value="SHO81494.1"/>
    <property type="molecule type" value="Genomic_DNA"/>
</dbReference>
<protein>
    <submittedName>
        <fullName evidence="12">UDP-N-acetylglucosamine--N-acetylmuramyl-(Pentapeptide) pyrophosphoryl-undecaprenol N-acetylglucosamine transferase</fullName>
        <ecNumber evidence="12">2.4.1.227</ecNumber>
    </submittedName>
</protein>
<gene>
    <name evidence="12" type="ORF">MNB_SV-15-1071</name>
</gene>
<dbReference type="GO" id="GO:0008360">
    <property type="term" value="P:regulation of cell shape"/>
    <property type="evidence" value="ECO:0007669"/>
    <property type="project" value="UniProtKB-KW"/>
</dbReference>
<evidence type="ECO:0000256" key="3">
    <source>
        <dbReference type="ARBA" id="ARBA00022676"/>
    </source>
</evidence>
<dbReference type="CDD" id="cd03785">
    <property type="entry name" value="GT28_MurG"/>
    <property type="match status" value="1"/>
</dbReference>
<keyword evidence="7" id="KW-0472">Membrane</keyword>
<dbReference type="SUPFAM" id="SSF53756">
    <property type="entry name" value="UDP-Glycosyltransferase/glycogen phosphorylase"/>
    <property type="match status" value="1"/>
</dbReference>
<evidence type="ECO:0000313" key="12">
    <source>
        <dbReference type="EMBL" id="SHO81494.1"/>
    </source>
</evidence>
<dbReference type="InterPro" id="IPR006009">
    <property type="entry name" value="GlcNAc_MurG"/>
</dbReference>
<dbReference type="PANTHER" id="PTHR21015">
    <property type="entry name" value="UDP-N-ACETYLGLUCOSAMINE--N-ACETYLMURAMYL-(PENTAPEPTIDE) PYROPHOSPHORYL-UNDECAPRENOL N-ACETYLGLUCOSAMINE TRANSFERASE 1"/>
    <property type="match status" value="1"/>
</dbReference>
<dbReference type="GO" id="GO:0050511">
    <property type="term" value="F:undecaprenyldiphospho-muramoylpentapeptide beta-N-acetylglucosaminyltransferase activity"/>
    <property type="evidence" value="ECO:0007669"/>
    <property type="project" value="InterPro"/>
</dbReference>
<keyword evidence="2" id="KW-0132">Cell division</keyword>
<dbReference type="GO" id="GO:0005975">
    <property type="term" value="P:carbohydrate metabolic process"/>
    <property type="evidence" value="ECO:0007669"/>
    <property type="project" value="InterPro"/>
</dbReference>
<reference evidence="12" key="1">
    <citation type="submission" date="2016-10" db="EMBL/GenBank/DDBJ databases">
        <authorList>
            <person name="de Groot N.N."/>
        </authorList>
    </citation>
    <scope>NUCLEOTIDE SEQUENCE</scope>
</reference>
<name>A0A1W1EKX1_9ZZZZ</name>
<keyword evidence="4 12" id="KW-0808">Transferase</keyword>
<evidence type="ECO:0000256" key="6">
    <source>
        <dbReference type="ARBA" id="ARBA00022984"/>
    </source>
</evidence>
<dbReference type="NCBIfam" id="TIGR01133">
    <property type="entry name" value="murG"/>
    <property type="match status" value="1"/>
</dbReference>
<dbReference type="PANTHER" id="PTHR21015:SF22">
    <property type="entry name" value="GLYCOSYLTRANSFERASE"/>
    <property type="match status" value="1"/>
</dbReference>
<evidence type="ECO:0000256" key="1">
    <source>
        <dbReference type="ARBA" id="ARBA00022475"/>
    </source>
</evidence>
<evidence type="ECO:0000256" key="2">
    <source>
        <dbReference type="ARBA" id="ARBA00022618"/>
    </source>
</evidence>
<dbReference type="InterPro" id="IPR004276">
    <property type="entry name" value="GlycoTrans_28_N"/>
</dbReference>
<evidence type="ECO:0000256" key="8">
    <source>
        <dbReference type="ARBA" id="ARBA00023306"/>
    </source>
</evidence>
<accession>A0A1W1EKX1</accession>
<feature type="domain" description="Glycosyltransferase family 28 N-terminal" evidence="10">
    <location>
        <begin position="8"/>
        <end position="143"/>
    </location>
</feature>
<keyword evidence="6" id="KW-0573">Peptidoglycan synthesis</keyword>
<evidence type="ECO:0000256" key="4">
    <source>
        <dbReference type="ARBA" id="ARBA00022679"/>
    </source>
</evidence>
<evidence type="ECO:0000259" key="10">
    <source>
        <dbReference type="Pfam" id="PF03033"/>
    </source>
</evidence>
<keyword evidence="8" id="KW-0131">Cell cycle</keyword>
<evidence type="ECO:0000259" key="11">
    <source>
        <dbReference type="Pfam" id="PF04101"/>
    </source>
</evidence>
<sequence length="343" mass="38331">MIKSREVIIFTGGGTGGHLSIVKAVKSKLSDYRIVYIGSQHGQDKEWFENDPDFFRKYFLDTMGVFNQNFFGKIRSIALFLNATKEAVEILKELNPKVVFSVGGYSSAPVAYAAKFLKIPLVIHEQNAVTGRLNAKLESYATHFISSYRDDSPIKEYPIKEEFFIKKRVRDKIKCIFFIGGSQGAVAINKLALSLAEDLNSRGIKIIHQAGNNNVDEVKKEYEALGIHAKVFGYSNNISSYMNEADIAISRAGASTLWELSANGLPAIFIPYPHAIGDHQYHNAKFLEEQDLAWIIREEDIDNEDILDIIDAGDISKKSKALSKIIDSTGDIRIAQLLKGFLD</sequence>
<dbReference type="Pfam" id="PF04101">
    <property type="entry name" value="Glyco_tran_28_C"/>
    <property type="match status" value="1"/>
</dbReference>
<dbReference type="InterPro" id="IPR007235">
    <property type="entry name" value="Glyco_trans_28_C"/>
</dbReference>
<dbReference type="Gene3D" id="3.40.50.2000">
    <property type="entry name" value="Glycogen Phosphorylase B"/>
    <property type="match status" value="2"/>
</dbReference>
<feature type="domain" description="Glycosyl transferase family 28 C-terminal" evidence="11">
    <location>
        <begin position="176"/>
        <end position="313"/>
    </location>
</feature>
<dbReference type="GO" id="GO:0051301">
    <property type="term" value="P:cell division"/>
    <property type="evidence" value="ECO:0007669"/>
    <property type="project" value="UniProtKB-KW"/>
</dbReference>